<proteinExistence type="predicted"/>
<evidence type="ECO:0000313" key="3">
    <source>
        <dbReference type="Proteomes" id="UP000649179"/>
    </source>
</evidence>
<sequence>MTDTGSSVPASLRAVERLVSPYGLVNASAVVPRAPGDPRFTVHASYVGNPGAVLGGLSGWSHDVNMGNMNGVGSDLDPERARLVSVAEALERYSLCAWRDEDLVTAPETALAADDVVSPARWPRPSDAELAAQACGLRRYDPSLPIRWVRGWSLTRGREVLVPAVTVYMHMVPISDSELFTRGVTTGAAVHSDPEEAVLSGALEVVERDALTLAWLLRRRLPALRVAEADLSAADAQAVRTGSATHLEVRLFDATTDLGIPVVYALQLSEHEPRVAQMVCATCDLEPGRAVGKIHRELAALRVALRDYVAQHPSSRPADDAVSVLAGAAYQGQRERRGSFSHLLDGERAVHDLGDLPRVPASASRLAHVVDRVGSRGGEVIVVDVTTDEARSVGMTGVKVLVPEAVPLSFIHAERYLATPRLREAAARTDDAASSDINPEPQPFA</sequence>
<evidence type="ECO:0000313" key="2">
    <source>
        <dbReference type="EMBL" id="GGF53896.1"/>
    </source>
</evidence>
<comment type="caution">
    <text evidence="2">The sequence shown here is derived from an EMBL/GenBank/DDBJ whole genome shotgun (WGS) entry which is preliminary data.</text>
</comment>
<dbReference type="PANTHER" id="PTHR37809">
    <property type="entry name" value="RIBOSOMAL PROTEIN S12 METHYLTHIOTRANSFERASE ACCESSORY FACTOR YCAO"/>
    <property type="match status" value="1"/>
</dbReference>
<dbReference type="AlphaFoldDB" id="A0A917F742"/>
<dbReference type="InterPro" id="IPR003776">
    <property type="entry name" value="YcaO-like_dom"/>
</dbReference>
<reference evidence="2" key="2">
    <citation type="submission" date="2020-09" db="EMBL/GenBank/DDBJ databases">
        <authorList>
            <person name="Sun Q."/>
            <person name="Zhou Y."/>
        </authorList>
    </citation>
    <scope>NUCLEOTIDE SEQUENCE</scope>
    <source>
        <strain evidence="2">CGMCC 1.16067</strain>
    </source>
</reference>
<feature type="domain" description="YcaO" evidence="1">
    <location>
        <begin position="73"/>
        <end position="445"/>
    </location>
</feature>
<dbReference type="Proteomes" id="UP000649179">
    <property type="component" value="Unassembled WGS sequence"/>
</dbReference>
<dbReference type="Pfam" id="PF02624">
    <property type="entry name" value="YcaO"/>
    <property type="match status" value="1"/>
</dbReference>
<dbReference type="RefSeq" id="WP_188780474.1">
    <property type="nucleotide sequence ID" value="NZ_BMKQ01000001.1"/>
</dbReference>
<organism evidence="2 3">
    <name type="scientific">Marmoricola endophyticus</name>
    <dbReference type="NCBI Taxonomy" id="2040280"/>
    <lineage>
        <taxon>Bacteria</taxon>
        <taxon>Bacillati</taxon>
        <taxon>Actinomycetota</taxon>
        <taxon>Actinomycetes</taxon>
        <taxon>Propionibacteriales</taxon>
        <taxon>Nocardioidaceae</taxon>
        <taxon>Marmoricola</taxon>
    </lineage>
</organism>
<dbReference type="Gene3D" id="3.30.1330.230">
    <property type="match status" value="1"/>
</dbReference>
<dbReference type="Gene3D" id="3.30.160.660">
    <property type="match status" value="1"/>
</dbReference>
<dbReference type="PROSITE" id="PS51664">
    <property type="entry name" value="YCAO"/>
    <property type="match status" value="1"/>
</dbReference>
<dbReference type="EMBL" id="BMKQ01000001">
    <property type="protein sequence ID" value="GGF53896.1"/>
    <property type="molecule type" value="Genomic_DNA"/>
</dbReference>
<dbReference type="NCBIfam" id="TIGR03604">
    <property type="entry name" value="TOMM_cyclo_SagD"/>
    <property type="match status" value="1"/>
</dbReference>
<keyword evidence="3" id="KW-1185">Reference proteome</keyword>
<gene>
    <name evidence="2" type="ORF">GCM10011519_29740</name>
</gene>
<reference evidence="2" key="1">
    <citation type="journal article" date="2014" name="Int. J. Syst. Evol. Microbiol.">
        <title>Complete genome sequence of Corynebacterium casei LMG S-19264T (=DSM 44701T), isolated from a smear-ripened cheese.</title>
        <authorList>
            <consortium name="US DOE Joint Genome Institute (JGI-PGF)"/>
            <person name="Walter F."/>
            <person name="Albersmeier A."/>
            <person name="Kalinowski J."/>
            <person name="Ruckert C."/>
        </authorList>
    </citation>
    <scope>NUCLEOTIDE SEQUENCE</scope>
    <source>
        <strain evidence="2">CGMCC 1.16067</strain>
    </source>
</reference>
<protein>
    <recommendedName>
        <fullName evidence="1">YcaO domain-containing protein</fullName>
    </recommendedName>
</protein>
<evidence type="ECO:0000259" key="1">
    <source>
        <dbReference type="PROSITE" id="PS51664"/>
    </source>
</evidence>
<dbReference type="Gene3D" id="3.30.40.250">
    <property type="match status" value="1"/>
</dbReference>
<accession>A0A917F742</accession>
<name>A0A917F742_9ACTN</name>
<dbReference type="InterPro" id="IPR027624">
    <property type="entry name" value="TOMM_cyclo_SagD"/>
</dbReference>
<dbReference type="PANTHER" id="PTHR37809:SF1">
    <property type="entry name" value="RIBOSOMAL PROTEIN S12 METHYLTHIOTRANSFERASE ACCESSORY FACTOR YCAO"/>
    <property type="match status" value="1"/>
</dbReference>